<reference evidence="2" key="1">
    <citation type="submission" date="2021-01" db="EMBL/GenBank/DDBJ databases">
        <authorList>
            <person name="Corre E."/>
            <person name="Pelletier E."/>
            <person name="Niang G."/>
            <person name="Scheremetjew M."/>
            <person name="Finn R."/>
            <person name="Kale V."/>
            <person name="Holt S."/>
            <person name="Cochrane G."/>
            <person name="Meng A."/>
            <person name="Brown T."/>
            <person name="Cohen L."/>
        </authorList>
    </citation>
    <scope>NUCLEOTIDE SEQUENCE</scope>
    <source>
        <strain evidence="2">MM31A-1</strain>
    </source>
</reference>
<feature type="compositionally biased region" description="Basic and acidic residues" evidence="1">
    <location>
        <begin position="16"/>
        <end position="29"/>
    </location>
</feature>
<name>A0A7S3VE20_9STRA</name>
<dbReference type="AlphaFoldDB" id="A0A7S3VE20"/>
<feature type="region of interest" description="Disordered" evidence="1">
    <location>
        <begin position="1"/>
        <end position="47"/>
    </location>
</feature>
<gene>
    <name evidence="2" type="ORF">CDEB00056_LOCUS19439</name>
</gene>
<organism evidence="2">
    <name type="scientific">Chaetoceros debilis</name>
    <dbReference type="NCBI Taxonomy" id="122233"/>
    <lineage>
        <taxon>Eukaryota</taxon>
        <taxon>Sar</taxon>
        <taxon>Stramenopiles</taxon>
        <taxon>Ochrophyta</taxon>
        <taxon>Bacillariophyta</taxon>
        <taxon>Coscinodiscophyceae</taxon>
        <taxon>Chaetocerotophycidae</taxon>
        <taxon>Chaetocerotales</taxon>
        <taxon>Chaetocerotaceae</taxon>
        <taxon>Chaetoceros</taxon>
    </lineage>
</organism>
<sequence>MHSSISSAVENASNRLTERDHHMQYDDTTRTAINDDDNDDNDTKKGHWDQMRNEWIHPLWDSEDRWVNRGKVAVLGLVSYTAWKRKKHIRRAAYNNGKSLGKAILSPFREILSAFMPPTT</sequence>
<feature type="compositionally biased region" description="Polar residues" evidence="1">
    <location>
        <begin position="1"/>
        <end position="15"/>
    </location>
</feature>
<accession>A0A7S3VE20</accession>
<proteinExistence type="predicted"/>
<evidence type="ECO:0000256" key="1">
    <source>
        <dbReference type="SAM" id="MobiDB-lite"/>
    </source>
</evidence>
<evidence type="ECO:0000313" key="2">
    <source>
        <dbReference type="EMBL" id="CAE0474586.1"/>
    </source>
</evidence>
<protein>
    <submittedName>
        <fullName evidence="2">Uncharacterized protein</fullName>
    </submittedName>
</protein>
<dbReference type="EMBL" id="HBIO01025325">
    <property type="protein sequence ID" value="CAE0474586.1"/>
    <property type="molecule type" value="Transcribed_RNA"/>
</dbReference>